<dbReference type="SUPFAM" id="SSF48179">
    <property type="entry name" value="6-phosphogluconate dehydrogenase C-terminal domain-like"/>
    <property type="match status" value="1"/>
</dbReference>
<accession>A0A0D0KMU0</accession>
<evidence type="ECO:0000313" key="10">
    <source>
        <dbReference type="Proteomes" id="UP000035017"/>
    </source>
</evidence>
<evidence type="ECO:0000256" key="6">
    <source>
        <dbReference type="ARBA" id="ARBA00048793"/>
    </source>
</evidence>
<evidence type="ECO:0000256" key="5">
    <source>
        <dbReference type="ARBA" id="ARBA00032024"/>
    </source>
</evidence>
<evidence type="ECO:0000256" key="4">
    <source>
        <dbReference type="ARBA" id="ARBA00022655"/>
    </source>
</evidence>
<dbReference type="InterPro" id="IPR008927">
    <property type="entry name" value="6-PGluconate_DH-like_C_sf"/>
</dbReference>
<proteinExistence type="predicted"/>
<dbReference type="PANTHER" id="PTHR21708:SF45">
    <property type="entry name" value="2-DEHYDROPANTOATE 2-REDUCTASE"/>
    <property type="match status" value="1"/>
</dbReference>
<comment type="pathway">
    <text evidence="1">Cofactor biosynthesis; (R)-pantothenate biosynthesis; (R)-pantoate from 3-methyl-2-oxobutanoate: step 2/2.</text>
</comment>
<comment type="catalytic activity">
    <reaction evidence="6">
        <text>(R)-pantoate + NADP(+) = 2-dehydropantoate + NADPH + H(+)</text>
        <dbReference type="Rhea" id="RHEA:16233"/>
        <dbReference type="ChEBI" id="CHEBI:11561"/>
        <dbReference type="ChEBI" id="CHEBI:15378"/>
        <dbReference type="ChEBI" id="CHEBI:15980"/>
        <dbReference type="ChEBI" id="CHEBI:57783"/>
        <dbReference type="ChEBI" id="CHEBI:58349"/>
        <dbReference type="EC" id="1.1.1.169"/>
    </reaction>
</comment>
<feature type="domain" description="Ketopantoate reductase N-terminal" evidence="7">
    <location>
        <begin position="13"/>
        <end position="113"/>
    </location>
</feature>
<dbReference type="InterPro" id="IPR013328">
    <property type="entry name" value="6PGD_dom2"/>
</dbReference>
<dbReference type="GO" id="GO:0015940">
    <property type="term" value="P:pantothenate biosynthetic process"/>
    <property type="evidence" value="ECO:0007669"/>
    <property type="project" value="UniProtKB-UniPathway"/>
</dbReference>
<dbReference type="Proteomes" id="UP000035017">
    <property type="component" value="Unassembled WGS sequence"/>
</dbReference>
<organism evidence="9 10">
    <name type="scientific">Agrobacterium tumefaciens</name>
    <dbReference type="NCBI Taxonomy" id="358"/>
    <lineage>
        <taxon>Bacteria</taxon>
        <taxon>Pseudomonadati</taxon>
        <taxon>Pseudomonadota</taxon>
        <taxon>Alphaproteobacteria</taxon>
        <taxon>Hyphomicrobiales</taxon>
        <taxon>Rhizobiaceae</taxon>
        <taxon>Rhizobium/Agrobacterium group</taxon>
        <taxon>Agrobacterium</taxon>
        <taxon>Agrobacterium tumefaciens complex</taxon>
    </lineage>
</organism>
<dbReference type="Gene3D" id="3.40.50.720">
    <property type="entry name" value="NAD(P)-binding Rossmann-like Domain"/>
    <property type="match status" value="1"/>
</dbReference>
<dbReference type="AlphaFoldDB" id="A0A0D0KMU0"/>
<dbReference type="GO" id="GO:0008677">
    <property type="term" value="F:2-dehydropantoate 2-reductase activity"/>
    <property type="evidence" value="ECO:0007669"/>
    <property type="project" value="UniProtKB-EC"/>
</dbReference>
<dbReference type="Gene3D" id="1.10.1040.10">
    <property type="entry name" value="N-(1-d-carboxylethyl)-l-norvaline Dehydrogenase, domain 2"/>
    <property type="match status" value="1"/>
</dbReference>
<protein>
    <recommendedName>
        <fullName evidence="3">2-dehydropantoate 2-reductase</fullName>
        <ecNumber evidence="2">1.1.1.169</ecNumber>
    </recommendedName>
    <alternativeName>
        <fullName evidence="5">Ketopantoate reductase</fullName>
    </alternativeName>
</protein>
<evidence type="ECO:0000256" key="3">
    <source>
        <dbReference type="ARBA" id="ARBA00019465"/>
    </source>
</evidence>
<dbReference type="GO" id="GO:0005737">
    <property type="term" value="C:cytoplasm"/>
    <property type="evidence" value="ECO:0007669"/>
    <property type="project" value="TreeGrafter"/>
</dbReference>
<dbReference type="SUPFAM" id="SSF51735">
    <property type="entry name" value="NAD(P)-binding Rossmann-fold domains"/>
    <property type="match status" value="1"/>
</dbReference>
<name>A0A0D0KMU0_AGRTU</name>
<dbReference type="NCBIfam" id="NF005089">
    <property type="entry name" value="PRK06522.1-4"/>
    <property type="match status" value="1"/>
</dbReference>
<dbReference type="InterPro" id="IPR051402">
    <property type="entry name" value="KPR-Related"/>
</dbReference>
<evidence type="ECO:0000313" key="9">
    <source>
        <dbReference type="EMBL" id="KIP98299.1"/>
    </source>
</evidence>
<dbReference type="UniPathway" id="UPA00028">
    <property type="reaction ID" value="UER00004"/>
</dbReference>
<dbReference type="InterPro" id="IPR036291">
    <property type="entry name" value="NAD(P)-bd_dom_sf"/>
</dbReference>
<evidence type="ECO:0000259" key="7">
    <source>
        <dbReference type="Pfam" id="PF02558"/>
    </source>
</evidence>
<dbReference type="InterPro" id="IPR013752">
    <property type="entry name" value="KPA_reductase"/>
</dbReference>
<evidence type="ECO:0000256" key="2">
    <source>
        <dbReference type="ARBA" id="ARBA00013014"/>
    </source>
</evidence>
<dbReference type="PANTHER" id="PTHR21708">
    <property type="entry name" value="PROBABLE 2-DEHYDROPANTOATE 2-REDUCTASE"/>
    <property type="match status" value="1"/>
</dbReference>
<dbReference type="EMBL" id="JXQV01000041">
    <property type="protein sequence ID" value="KIP98299.1"/>
    <property type="molecule type" value="Genomic_DNA"/>
</dbReference>
<evidence type="ECO:0000259" key="8">
    <source>
        <dbReference type="Pfam" id="PF08546"/>
    </source>
</evidence>
<keyword evidence="4" id="KW-0566">Pantothenate biosynthesis</keyword>
<comment type="caution">
    <text evidence="9">The sequence shown here is derived from an EMBL/GenBank/DDBJ whole genome shotgun (WGS) entry which is preliminary data.</text>
</comment>
<sequence length="335" mass="35502">MSVRPSFNGTLKICVAGPGAIGTTLAALLGAGGQQVTVIARGDSLKAISSSGVSLRQPQGESRADVIASDGNDIDVHDVLLLCSKAQDLESLAITSRKAIGPDTLILPVVNGIPWWYFHGISGRFAGRTVRSVDPDGALASLTPPEQKVGVIASFTVERVGLGKAVALNPIRMVLGEIDDLERGRTHSLVEIFNHCGIATRLSSRIRDPLWTKVTANLMSNPLSVVAGAPLKHVCGRDDLSMISRKLIDEAMLVAASFAARLEVDPDGLLKFGAGMGDAKTSMLQDYESGRQLELAAICEAVLELASMQNIDMPLTRYISSLARYRSDAARSIAS</sequence>
<gene>
    <name evidence="9" type="ORF">RU07_22205</name>
</gene>
<dbReference type="Pfam" id="PF02558">
    <property type="entry name" value="ApbA"/>
    <property type="match status" value="1"/>
</dbReference>
<reference evidence="9 10" key="1">
    <citation type="submission" date="2014-12" db="EMBL/GenBank/DDBJ databases">
        <title>16Stimator: statistical estimation of ribosomal gene copy numbers from draft genome assemblies.</title>
        <authorList>
            <person name="Perisin M.A."/>
            <person name="Vetter M."/>
            <person name="Gilbert J.A."/>
            <person name="Bergelson J."/>
        </authorList>
    </citation>
    <scope>NUCLEOTIDE SEQUENCE [LARGE SCALE GENOMIC DNA]</scope>
    <source>
        <strain evidence="9 10">MEJ076</strain>
    </source>
</reference>
<dbReference type="Pfam" id="PF08546">
    <property type="entry name" value="ApbA_C"/>
    <property type="match status" value="1"/>
</dbReference>
<dbReference type="InterPro" id="IPR013332">
    <property type="entry name" value="KPR_N"/>
</dbReference>
<feature type="domain" description="Ketopantoate reductase C-terminal" evidence="8">
    <location>
        <begin position="206"/>
        <end position="324"/>
    </location>
</feature>
<evidence type="ECO:0000256" key="1">
    <source>
        <dbReference type="ARBA" id="ARBA00004994"/>
    </source>
</evidence>
<dbReference type="EC" id="1.1.1.169" evidence="2"/>